<dbReference type="AlphaFoldDB" id="A0A1W1UF95"/>
<protein>
    <recommendedName>
        <fullName evidence="3">Right handed beta helix domain-containing protein</fullName>
    </recommendedName>
</protein>
<evidence type="ECO:0000313" key="2">
    <source>
        <dbReference type="Proteomes" id="UP000192266"/>
    </source>
</evidence>
<dbReference type="Proteomes" id="UP000192266">
    <property type="component" value="Unassembled WGS sequence"/>
</dbReference>
<proteinExistence type="predicted"/>
<name>A0A1W1UF95_9BACT</name>
<dbReference type="InterPro" id="IPR011050">
    <property type="entry name" value="Pectin_lyase_fold/virulence"/>
</dbReference>
<dbReference type="SUPFAM" id="SSF51126">
    <property type="entry name" value="Pectin lyase-like"/>
    <property type="match status" value="1"/>
</dbReference>
<accession>A0A1W1UF95</accession>
<keyword evidence="2" id="KW-1185">Reference proteome</keyword>
<reference evidence="1 2" key="1">
    <citation type="submission" date="2017-04" db="EMBL/GenBank/DDBJ databases">
        <authorList>
            <person name="Afonso C.L."/>
            <person name="Miller P.J."/>
            <person name="Scott M.A."/>
            <person name="Spackman E."/>
            <person name="Goraichik I."/>
            <person name="Dimitrov K.M."/>
            <person name="Suarez D.L."/>
            <person name="Swayne D.E."/>
        </authorList>
    </citation>
    <scope>NUCLEOTIDE SEQUENCE [LARGE SCALE GENOMIC DNA]</scope>
    <source>
        <strain evidence="1 2">DSM 11622</strain>
    </source>
</reference>
<gene>
    <name evidence="1" type="ORF">SAMN00120144_3985</name>
</gene>
<dbReference type="STRING" id="645990.SAMN00120144_3985"/>
<organism evidence="1 2">
    <name type="scientific">Hymenobacter roseosalivarius DSM 11622</name>
    <dbReference type="NCBI Taxonomy" id="645990"/>
    <lineage>
        <taxon>Bacteria</taxon>
        <taxon>Pseudomonadati</taxon>
        <taxon>Bacteroidota</taxon>
        <taxon>Cytophagia</taxon>
        <taxon>Cytophagales</taxon>
        <taxon>Hymenobacteraceae</taxon>
        <taxon>Hymenobacter</taxon>
    </lineage>
</organism>
<evidence type="ECO:0008006" key="3">
    <source>
        <dbReference type="Google" id="ProtNLM"/>
    </source>
</evidence>
<evidence type="ECO:0000313" key="1">
    <source>
        <dbReference type="EMBL" id="SMB79719.1"/>
    </source>
</evidence>
<sequence length="509" mass="55361">MRSLFPLLFICSALLCGLPGCESKEELLTTDSTAQLAFSADTVLFDTVFAQVGTVSKRLWVYNRQARAVQVSHIRLANASPGTYSLLINGAPTPTAHDLKIRGRDSLLILIKAVLGPGASGNQPFLVADHVLFSTNGNEQQVALIAYGQNAYFHGPEEHITRTTTWPKNRPHVLYGVVVVDAGVTLRLQPGTRVYAHAGAALLVRGTLRINEDIRPPGELSPSDTTTVVRFAGDRLESRYHELPGQWRGIQFDASSSRDNLVRFAEIKNASFGLLVYNPLNGPHPKVTVEQTVLRNMSGAALSFASGGEQFEGAGILSIAGDFDVQNCLFTNCGEYALRGIGGTYALNFCTIANYTPQFRRDHASLTFTNVPLAPTAARPYATKVTITNSIVWGSNENELLFENGSEYRSALQVENSILRTKTYAGKTDTGNQLGFDNNNNQVAVANPRFVSAPDQALGTRYDYRLDTLSPASDSRSVALPLAVPARDLLNKLRNRSTPDVGAYERTNP</sequence>
<dbReference type="EMBL" id="FWWW01000010">
    <property type="protein sequence ID" value="SMB79719.1"/>
    <property type="molecule type" value="Genomic_DNA"/>
</dbReference>
<dbReference type="RefSeq" id="WP_084443115.1">
    <property type="nucleotide sequence ID" value="NZ_FWWW01000010.1"/>
</dbReference>
<dbReference type="OrthoDB" id="1111178at2"/>